<evidence type="ECO:0000256" key="4">
    <source>
        <dbReference type="ARBA" id="ARBA00022989"/>
    </source>
</evidence>
<sequence>MNRQPAIHRAIDSRRRAEILWRAARRGLREWRAGHGAIWLHLLKTVTAGLLAMGIAMLLDLPQPRIAMTTVFVLMQPLSGMVFAKSVYRIVGTAVGMVAAVVLGAVFIQQPELYIAGMTVWVAACTAAAMRNRHFRWYAFVLAGYTAALIGIPLVMQPNGLFLAALGRGAEVAVGILCSGVVSAVIVPRQTGSVLERTLRTRYLDFTQFAAGVLSGGLERGAFEGRFARLVDEIVGFEATRAFSFFEDPTMRARSQLLARLNGEFMDVCARLHALRQLKKRLRWTDEAIAPLAPYFSELAAALAQRPRQGETDRTYALRLAESLEAFQRTLPRHVRETRRPLETNAPDVLQDFDTTAELIYRFTSEIARYSRTWASLTQAGLPPEPRVTRYVPRTSWYVVAFTFMRTAVVVAALGWFWVETDWPSGGLAMIAGALTCALTSSAPRATRMAFQMAAGAGCAAVVGYWLMCYVYPNVDGFPLLCAALAPLLALGAFLATRPRIAGFGVGFSVFLCLLAGPDNVISYTPDLLVNNGLAVVAAMVVAALAFAVVFPPHMNWLVARMCVALRGQVVIACRGELAGLNQQFQSGAHDLMHQLRLLLNGRKQAHRRALRWMLVTLEVGHAVIDLRSEVEHAAWLDLVNPRWRVSFGHLLDDISGLFEHPDAAQLDRTLSALRGATWIAQEALPSVQHDRERRHDVQRILSHLHFIRSALIDRDAPLGALARRAARGRPFWPRSHSNSH</sequence>
<feature type="transmembrane region" description="Helical" evidence="6">
    <location>
        <begin position="162"/>
        <end position="187"/>
    </location>
</feature>
<evidence type="ECO:0000313" key="10">
    <source>
        <dbReference type="Proteomes" id="UP000247515"/>
    </source>
</evidence>
<keyword evidence="5 6" id="KW-0472">Membrane</keyword>
<dbReference type="AlphaFoldDB" id="A0A1A5XFT1"/>
<evidence type="ECO:0000256" key="5">
    <source>
        <dbReference type="ARBA" id="ARBA00023136"/>
    </source>
</evidence>
<comment type="subcellular location">
    <subcellularLocation>
        <location evidence="1">Cell membrane</location>
        <topology evidence="1">Multi-pass membrane protein</topology>
    </subcellularLocation>
</comment>
<dbReference type="GeneID" id="61304643"/>
<comment type="caution">
    <text evidence="8">The sequence shown here is derived from an EMBL/GenBank/DDBJ whole genome shotgun (WGS) entry which is preliminary data.</text>
</comment>
<keyword evidence="3 6" id="KW-0812">Transmembrane</keyword>
<evidence type="ECO:0000256" key="2">
    <source>
        <dbReference type="ARBA" id="ARBA00022475"/>
    </source>
</evidence>
<dbReference type="GO" id="GO:0005886">
    <property type="term" value="C:plasma membrane"/>
    <property type="evidence" value="ECO:0007669"/>
    <property type="project" value="UniProtKB-SubCell"/>
</dbReference>
<dbReference type="RefSeq" id="WP_065059409.1">
    <property type="nucleotide sequence ID" value="NZ_CADFGN010000017.1"/>
</dbReference>
<feature type="transmembrane region" description="Helical" evidence="6">
    <location>
        <begin position="450"/>
        <end position="472"/>
    </location>
</feature>
<dbReference type="Proteomes" id="UP000247515">
    <property type="component" value="Unassembled WGS sequence"/>
</dbReference>
<evidence type="ECO:0000313" key="9">
    <source>
        <dbReference type="Proteomes" id="UP000183529"/>
    </source>
</evidence>
<organism evidence="8 9">
    <name type="scientific">Paraburkholderia tropica</name>
    <dbReference type="NCBI Taxonomy" id="92647"/>
    <lineage>
        <taxon>Bacteria</taxon>
        <taxon>Pseudomonadati</taxon>
        <taxon>Pseudomonadota</taxon>
        <taxon>Betaproteobacteria</taxon>
        <taxon>Burkholderiales</taxon>
        <taxon>Burkholderiaceae</taxon>
        <taxon>Paraburkholderia</taxon>
    </lineage>
</organism>
<keyword evidence="4 6" id="KW-1133">Transmembrane helix</keyword>
<proteinExistence type="predicted"/>
<dbReference type="OrthoDB" id="6538131at2"/>
<feature type="transmembrane region" description="Helical" evidence="6">
    <location>
        <begin position="137"/>
        <end position="156"/>
    </location>
</feature>
<dbReference type="PANTHER" id="PTHR30509:SF40">
    <property type="entry name" value="BLR3852 PROTEIN"/>
    <property type="match status" value="1"/>
</dbReference>
<dbReference type="EMBL" id="QJJV01000016">
    <property type="protein sequence ID" value="PXX12805.1"/>
    <property type="molecule type" value="Genomic_DNA"/>
</dbReference>
<feature type="transmembrane region" description="Helical" evidence="6">
    <location>
        <begin position="90"/>
        <end position="108"/>
    </location>
</feature>
<feature type="transmembrane region" description="Helical" evidence="6">
    <location>
        <begin position="478"/>
        <end position="496"/>
    </location>
</feature>
<keyword evidence="10" id="KW-1185">Reference proteome</keyword>
<dbReference type="InterPro" id="IPR006726">
    <property type="entry name" value="PHBA_efflux_AaeB/fusaric-R"/>
</dbReference>
<accession>A0A1A5XFT1</accession>
<name>A0A1A5XFT1_9BURK</name>
<dbReference type="Proteomes" id="UP000183529">
    <property type="component" value="Unassembled WGS sequence"/>
</dbReference>
<dbReference type="EMBL" id="FNZM01000019">
    <property type="protein sequence ID" value="SEK10976.1"/>
    <property type="molecule type" value="Genomic_DNA"/>
</dbReference>
<gene>
    <name evidence="7" type="ORF">C7400_116153</name>
    <name evidence="8" type="ORF">SAMN05216550_119156</name>
</gene>
<feature type="transmembrane region" description="Helical" evidence="6">
    <location>
        <begin position="529"/>
        <end position="551"/>
    </location>
</feature>
<evidence type="ECO:0000256" key="1">
    <source>
        <dbReference type="ARBA" id="ARBA00004651"/>
    </source>
</evidence>
<dbReference type="Pfam" id="PF04632">
    <property type="entry name" value="FUSC"/>
    <property type="match status" value="1"/>
</dbReference>
<feature type="transmembrane region" description="Helical" evidence="6">
    <location>
        <begin position="397"/>
        <end position="419"/>
    </location>
</feature>
<evidence type="ECO:0000313" key="7">
    <source>
        <dbReference type="EMBL" id="PXX12805.1"/>
    </source>
</evidence>
<reference evidence="8 9" key="1">
    <citation type="submission" date="2016-10" db="EMBL/GenBank/DDBJ databases">
        <authorList>
            <person name="Varghese N."/>
            <person name="Submissions S."/>
        </authorList>
    </citation>
    <scope>NUCLEOTIDE SEQUENCE [LARGE SCALE GENOMIC DNA]</scope>
    <source>
        <strain evidence="8 9">LMG 22274</strain>
    </source>
</reference>
<dbReference type="GO" id="GO:0022857">
    <property type="term" value="F:transmembrane transporter activity"/>
    <property type="evidence" value="ECO:0007669"/>
    <property type="project" value="InterPro"/>
</dbReference>
<feature type="transmembrane region" description="Helical" evidence="6">
    <location>
        <begin position="501"/>
        <end position="517"/>
    </location>
</feature>
<dbReference type="PANTHER" id="PTHR30509">
    <property type="entry name" value="P-HYDROXYBENZOIC ACID EFFLUX PUMP SUBUNIT-RELATED"/>
    <property type="match status" value="1"/>
</dbReference>
<protein>
    <submittedName>
        <fullName evidence="7 8">Membrane protein YccC</fullName>
    </submittedName>
</protein>
<reference evidence="7 10" key="2">
    <citation type="submission" date="2018-05" db="EMBL/GenBank/DDBJ databases">
        <title>Genomic Encyclopedia of Type Strains, Phase IV (KMG-V): Genome sequencing to study the core and pangenomes of soil and plant-associated prokaryotes.</title>
        <authorList>
            <person name="Whitman W."/>
        </authorList>
    </citation>
    <scope>NUCLEOTIDE SEQUENCE [LARGE SCALE GENOMIC DNA]</scope>
    <source>
        <strain evidence="7 10">SIr-6563</strain>
    </source>
</reference>
<evidence type="ECO:0000313" key="8">
    <source>
        <dbReference type="EMBL" id="SEK10976.1"/>
    </source>
</evidence>
<keyword evidence="2" id="KW-1003">Cell membrane</keyword>
<feature type="transmembrane region" description="Helical" evidence="6">
    <location>
        <begin position="38"/>
        <end position="59"/>
    </location>
</feature>
<evidence type="ECO:0000256" key="6">
    <source>
        <dbReference type="SAM" id="Phobius"/>
    </source>
</evidence>
<evidence type="ECO:0000256" key="3">
    <source>
        <dbReference type="ARBA" id="ARBA00022692"/>
    </source>
</evidence>